<protein>
    <submittedName>
        <fullName evidence="2">Uncharacterized protein</fullName>
    </submittedName>
</protein>
<gene>
    <name evidence="2" type="ORF">WOLCODRAFT_136610</name>
</gene>
<accession>A0A2H3JTH4</accession>
<dbReference type="Proteomes" id="UP000218811">
    <property type="component" value="Unassembled WGS sequence"/>
</dbReference>
<feature type="region of interest" description="Disordered" evidence="1">
    <location>
        <begin position="36"/>
        <end position="58"/>
    </location>
</feature>
<evidence type="ECO:0000313" key="2">
    <source>
        <dbReference type="EMBL" id="PCH40014.1"/>
    </source>
</evidence>
<keyword evidence="3" id="KW-1185">Reference proteome</keyword>
<sequence>MSRPRSQLSPPRSLPSRSLSLSASLTPFPPSLSRFPAPSALPVDAGEPEPFPSTHTDGPCPSRYALNAEPAPCANPSRACTPYAFCSSYAFLSLSSPYILLSLICASPYIFLSLSISYPRRSSPYALRSSACGTGGVLTSVRTADTDSRRPASYGDAAGSSAGTGGNVYVSA</sequence>
<dbReference type="EMBL" id="KB468053">
    <property type="protein sequence ID" value="PCH40014.1"/>
    <property type="molecule type" value="Genomic_DNA"/>
</dbReference>
<organism evidence="2 3">
    <name type="scientific">Wolfiporia cocos (strain MD-104)</name>
    <name type="common">Brown rot fungus</name>
    <dbReference type="NCBI Taxonomy" id="742152"/>
    <lineage>
        <taxon>Eukaryota</taxon>
        <taxon>Fungi</taxon>
        <taxon>Dikarya</taxon>
        <taxon>Basidiomycota</taxon>
        <taxon>Agaricomycotina</taxon>
        <taxon>Agaricomycetes</taxon>
        <taxon>Polyporales</taxon>
        <taxon>Phaeolaceae</taxon>
        <taxon>Wolfiporia</taxon>
    </lineage>
</organism>
<name>A0A2H3JTH4_WOLCO</name>
<reference evidence="2 3" key="1">
    <citation type="journal article" date="2012" name="Science">
        <title>The Paleozoic origin of enzymatic lignin decomposition reconstructed from 31 fungal genomes.</title>
        <authorList>
            <person name="Floudas D."/>
            <person name="Binder M."/>
            <person name="Riley R."/>
            <person name="Barry K."/>
            <person name="Blanchette R.A."/>
            <person name="Henrissat B."/>
            <person name="Martinez A.T."/>
            <person name="Otillar R."/>
            <person name="Spatafora J.W."/>
            <person name="Yadav J.S."/>
            <person name="Aerts A."/>
            <person name="Benoit I."/>
            <person name="Boyd A."/>
            <person name="Carlson A."/>
            <person name="Copeland A."/>
            <person name="Coutinho P.M."/>
            <person name="de Vries R.P."/>
            <person name="Ferreira P."/>
            <person name="Findley K."/>
            <person name="Foster B."/>
            <person name="Gaskell J."/>
            <person name="Glotzer D."/>
            <person name="Gorecki P."/>
            <person name="Heitman J."/>
            <person name="Hesse C."/>
            <person name="Hori C."/>
            <person name="Igarashi K."/>
            <person name="Jurgens J.A."/>
            <person name="Kallen N."/>
            <person name="Kersten P."/>
            <person name="Kohler A."/>
            <person name="Kuees U."/>
            <person name="Kumar T.K.A."/>
            <person name="Kuo A."/>
            <person name="LaButti K."/>
            <person name="Larrondo L.F."/>
            <person name="Lindquist E."/>
            <person name="Ling A."/>
            <person name="Lombard V."/>
            <person name="Lucas S."/>
            <person name="Lundell T."/>
            <person name="Martin R."/>
            <person name="McLaughlin D.J."/>
            <person name="Morgenstern I."/>
            <person name="Morin E."/>
            <person name="Murat C."/>
            <person name="Nagy L.G."/>
            <person name="Nolan M."/>
            <person name="Ohm R.A."/>
            <person name="Patyshakuliyeva A."/>
            <person name="Rokas A."/>
            <person name="Ruiz-Duenas F.J."/>
            <person name="Sabat G."/>
            <person name="Salamov A."/>
            <person name="Samejima M."/>
            <person name="Schmutz J."/>
            <person name="Slot J.C."/>
            <person name="St John F."/>
            <person name="Stenlid J."/>
            <person name="Sun H."/>
            <person name="Sun S."/>
            <person name="Syed K."/>
            <person name="Tsang A."/>
            <person name="Wiebenga A."/>
            <person name="Young D."/>
            <person name="Pisabarro A."/>
            <person name="Eastwood D.C."/>
            <person name="Martin F."/>
            <person name="Cullen D."/>
            <person name="Grigoriev I.V."/>
            <person name="Hibbett D.S."/>
        </authorList>
    </citation>
    <scope>NUCLEOTIDE SEQUENCE [LARGE SCALE GENOMIC DNA]</scope>
    <source>
        <strain evidence="2 3">MD-104</strain>
    </source>
</reference>
<evidence type="ECO:0000313" key="3">
    <source>
        <dbReference type="Proteomes" id="UP000218811"/>
    </source>
</evidence>
<dbReference type="AlphaFoldDB" id="A0A2H3JTH4"/>
<feature type="region of interest" description="Disordered" evidence="1">
    <location>
        <begin position="1"/>
        <end position="22"/>
    </location>
</feature>
<proteinExistence type="predicted"/>
<evidence type="ECO:0000256" key="1">
    <source>
        <dbReference type="SAM" id="MobiDB-lite"/>
    </source>
</evidence>